<dbReference type="PANTHER" id="PTHR46018:SF4">
    <property type="entry name" value="METALLO-HYDROLASE YHFI-RELATED"/>
    <property type="match status" value="1"/>
</dbReference>
<dbReference type="SUPFAM" id="SSF56281">
    <property type="entry name" value="Metallo-hydrolase/oxidoreductase"/>
    <property type="match status" value="1"/>
</dbReference>
<sequence>MKITFLGKYGGYPGKDSATSSFLLESNGFHLLVDCGSGVLSKVQSYVDLKDLDACILSHYHHDHIADVGVLQYAMLVETKLGNRTKPFPIYGHKRDAKFDELTNDIYTEGREISVGKTSNIGPFSLSFCETIHPAYCLAMKIQASGQTILYTADTEWKDDLVVFAKNADVLISEASIYKEQFGIVKGHLTGEEAGKLAEQTGVKQLLLTHLPHYGEQEKLVEEAKQGYSGPVQLVNPGMVIDLK</sequence>
<dbReference type="SMART" id="SM00849">
    <property type="entry name" value="Lactamase_B"/>
    <property type="match status" value="1"/>
</dbReference>
<organism evidence="3 4">
    <name type="scientific">Niallia alba</name>
    <dbReference type="NCBI Taxonomy" id="2729105"/>
    <lineage>
        <taxon>Bacteria</taxon>
        <taxon>Bacillati</taxon>
        <taxon>Bacillota</taxon>
        <taxon>Bacilli</taxon>
        <taxon>Bacillales</taxon>
        <taxon>Bacillaceae</taxon>
        <taxon>Niallia</taxon>
    </lineage>
</organism>
<dbReference type="Proteomes" id="UP000588491">
    <property type="component" value="Unassembled WGS sequence"/>
</dbReference>
<keyword evidence="1" id="KW-0862">Zinc</keyword>
<keyword evidence="4" id="KW-1185">Reference proteome</keyword>
<protein>
    <submittedName>
        <fullName evidence="3">MBL fold metallo-hydrolase</fullName>
    </submittedName>
</protein>
<gene>
    <name evidence="3" type="ORF">HHU08_08415</name>
</gene>
<dbReference type="GO" id="GO:0042781">
    <property type="term" value="F:3'-tRNA processing endoribonuclease activity"/>
    <property type="evidence" value="ECO:0007669"/>
    <property type="project" value="TreeGrafter"/>
</dbReference>
<dbReference type="InterPro" id="IPR036866">
    <property type="entry name" value="RibonucZ/Hydroxyglut_hydro"/>
</dbReference>
<dbReference type="RefSeq" id="WP_169188267.1">
    <property type="nucleotide sequence ID" value="NZ_JABBPK010000001.1"/>
</dbReference>
<evidence type="ECO:0000313" key="4">
    <source>
        <dbReference type="Proteomes" id="UP000588491"/>
    </source>
</evidence>
<dbReference type="CDD" id="cd07716">
    <property type="entry name" value="RNaseZ_short-form-like_MBL-fold"/>
    <property type="match status" value="1"/>
</dbReference>
<dbReference type="InterPro" id="IPR001279">
    <property type="entry name" value="Metallo-B-lactamas"/>
</dbReference>
<dbReference type="Gene3D" id="3.60.15.10">
    <property type="entry name" value="Ribonuclease Z/Hydroxyacylglutathione hydrolase-like"/>
    <property type="match status" value="1"/>
</dbReference>
<dbReference type="EMBL" id="JABBPK010000001">
    <property type="protein sequence ID" value="NMO77014.1"/>
    <property type="molecule type" value="Genomic_DNA"/>
</dbReference>
<reference evidence="3 4" key="1">
    <citation type="submission" date="2020-04" db="EMBL/GenBank/DDBJ databases">
        <title>Bacillus sp. UniB3 isolated from commercial digestive syrup.</title>
        <authorList>
            <person name="Thorat V."/>
            <person name="Kirdat K."/>
            <person name="Tiwarekar B."/>
            <person name="Yadav A."/>
        </authorList>
    </citation>
    <scope>NUCLEOTIDE SEQUENCE [LARGE SCALE GENOMIC DNA]</scope>
    <source>
        <strain evidence="3 4">UniB3</strain>
    </source>
</reference>
<accession>A0A7Y0PN13</accession>
<dbReference type="Pfam" id="PF12706">
    <property type="entry name" value="Lactamase_B_2"/>
    <property type="match status" value="1"/>
</dbReference>
<feature type="domain" description="Metallo-beta-lactamase" evidence="2">
    <location>
        <begin position="18"/>
        <end position="188"/>
    </location>
</feature>
<evidence type="ECO:0000313" key="3">
    <source>
        <dbReference type="EMBL" id="NMO77014.1"/>
    </source>
</evidence>
<comment type="caution">
    <text evidence="3">The sequence shown here is derived from an EMBL/GenBank/DDBJ whole genome shotgun (WGS) entry which is preliminary data.</text>
</comment>
<dbReference type="AlphaFoldDB" id="A0A7Y0PN13"/>
<dbReference type="PANTHER" id="PTHR46018">
    <property type="entry name" value="ZINC PHOSPHODIESTERASE ELAC PROTEIN 1"/>
    <property type="match status" value="1"/>
</dbReference>
<evidence type="ECO:0000256" key="1">
    <source>
        <dbReference type="ARBA" id="ARBA00022833"/>
    </source>
</evidence>
<keyword evidence="3" id="KW-0378">Hydrolase</keyword>
<evidence type="ECO:0000259" key="2">
    <source>
        <dbReference type="SMART" id="SM00849"/>
    </source>
</evidence>
<name>A0A7Y0PN13_9BACI</name>
<proteinExistence type="predicted"/>